<keyword evidence="3" id="KW-1185">Reference proteome</keyword>
<feature type="region of interest" description="Disordered" evidence="1">
    <location>
        <begin position="72"/>
        <end position="125"/>
    </location>
</feature>
<proteinExistence type="predicted"/>
<gene>
    <name evidence="2" type="ORF">RFI_14575</name>
</gene>
<protein>
    <submittedName>
        <fullName evidence="2">Uncharacterized protein</fullName>
    </submittedName>
</protein>
<dbReference type="Proteomes" id="UP000023152">
    <property type="component" value="Unassembled WGS sequence"/>
</dbReference>
<dbReference type="AlphaFoldDB" id="X6N9M0"/>
<feature type="non-terminal residue" evidence="2">
    <location>
        <position position="1"/>
    </location>
</feature>
<sequence length="242" mass="27026">NVEDYDVIGFAMAYPHPNCVPYPPSVWQIGFLCVDRHFQNGPIVEKLIQTIVQLINPIVYVFFFLDETQGSTETANGNKKQKKHGAMSKKKGKENEIEEEAEEADDEEAEAEAEAEAEERNDTYAWNERQDKFSKKYGIGIYSPIYHKQSQKLYESLGDFSATDSANMHRMVSASGSVGGSASGDDRGGGESRDAFLYCLGHLSHMKLLLGLECFSFSKWPKSNSTETNNGPFQSQPQNITT</sequence>
<evidence type="ECO:0000313" key="2">
    <source>
        <dbReference type="EMBL" id="ETO22618.1"/>
    </source>
</evidence>
<comment type="caution">
    <text evidence="2">The sequence shown here is derived from an EMBL/GenBank/DDBJ whole genome shotgun (WGS) entry which is preliminary data.</text>
</comment>
<feature type="non-terminal residue" evidence="2">
    <location>
        <position position="242"/>
    </location>
</feature>
<name>X6N9M0_RETFI</name>
<accession>X6N9M0</accession>
<reference evidence="2 3" key="1">
    <citation type="journal article" date="2013" name="Curr. Biol.">
        <title>The Genome of the Foraminiferan Reticulomyxa filosa.</title>
        <authorList>
            <person name="Glockner G."/>
            <person name="Hulsmann N."/>
            <person name="Schleicher M."/>
            <person name="Noegel A.A."/>
            <person name="Eichinger L."/>
            <person name="Gallinger C."/>
            <person name="Pawlowski J."/>
            <person name="Sierra R."/>
            <person name="Euteneuer U."/>
            <person name="Pillet L."/>
            <person name="Moustafa A."/>
            <person name="Platzer M."/>
            <person name="Groth M."/>
            <person name="Szafranski K."/>
            <person name="Schliwa M."/>
        </authorList>
    </citation>
    <scope>NUCLEOTIDE SEQUENCE [LARGE SCALE GENOMIC DNA]</scope>
</reference>
<evidence type="ECO:0000256" key="1">
    <source>
        <dbReference type="SAM" id="MobiDB-lite"/>
    </source>
</evidence>
<organism evidence="2 3">
    <name type="scientific">Reticulomyxa filosa</name>
    <dbReference type="NCBI Taxonomy" id="46433"/>
    <lineage>
        <taxon>Eukaryota</taxon>
        <taxon>Sar</taxon>
        <taxon>Rhizaria</taxon>
        <taxon>Retaria</taxon>
        <taxon>Foraminifera</taxon>
        <taxon>Monothalamids</taxon>
        <taxon>Reticulomyxidae</taxon>
        <taxon>Reticulomyxa</taxon>
    </lineage>
</organism>
<evidence type="ECO:0000313" key="3">
    <source>
        <dbReference type="Proteomes" id="UP000023152"/>
    </source>
</evidence>
<dbReference type="EMBL" id="ASPP01010591">
    <property type="protein sequence ID" value="ETO22618.1"/>
    <property type="molecule type" value="Genomic_DNA"/>
</dbReference>
<feature type="compositionally biased region" description="Basic residues" evidence="1">
    <location>
        <begin position="79"/>
        <end position="92"/>
    </location>
</feature>
<feature type="compositionally biased region" description="Acidic residues" evidence="1">
    <location>
        <begin position="96"/>
        <end position="117"/>
    </location>
</feature>